<evidence type="ECO:0000256" key="2">
    <source>
        <dbReference type="SAM" id="MobiDB-lite"/>
    </source>
</evidence>
<dbReference type="SMART" id="SM00338">
    <property type="entry name" value="BRLZ"/>
    <property type="match status" value="1"/>
</dbReference>
<reference evidence="4" key="1">
    <citation type="submission" date="2021-01" db="EMBL/GenBank/DDBJ databases">
        <authorList>
            <person name="Corre E."/>
            <person name="Pelletier E."/>
            <person name="Niang G."/>
            <person name="Scheremetjew M."/>
            <person name="Finn R."/>
            <person name="Kale V."/>
            <person name="Holt S."/>
            <person name="Cochrane G."/>
            <person name="Meng A."/>
            <person name="Brown T."/>
            <person name="Cohen L."/>
        </authorList>
    </citation>
    <scope>NUCLEOTIDE SEQUENCE</scope>
    <source>
        <strain evidence="4">Pop2</strain>
    </source>
</reference>
<dbReference type="AlphaFoldDB" id="A0A7S1VXF9"/>
<feature type="compositionally biased region" description="Basic and acidic residues" evidence="2">
    <location>
        <begin position="39"/>
        <end position="48"/>
    </location>
</feature>
<keyword evidence="1" id="KW-0175">Coiled coil</keyword>
<evidence type="ECO:0000256" key="1">
    <source>
        <dbReference type="SAM" id="Coils"/>
    </source>
</evidence>
<protein>
    <recommendedName>
        <fullName evidence="3">BZIP domain-containing protein</fullName>
    </recommendedName>
</protein>
<feature type="coiled-coil region" evidence="1">
    <location>
        <begin position="170"/>
        <end position="218"/>
    </location>
</feature>
<dbReference type="InterPro" id="IPR004827">
    <property type="entry name" value="bZIP"/>
</dbReference>
<feature type="compositionally biased region" description="Low complexity" evidence="2">
    <location>
        <begin position="397"/>
        <end position="423"/>
    </location>
</feature>
<feature type="compositionally biased region" description="Polar residues" evidence="2">
    <location>
        <begin position="376"/>
        <end position="390"/>
    </location>
</feature>
<dbReference type="SUPFAM" id="SSF57959">
    <property type="entry name" value="Leucine zipper domain"/>
    <property type="match status" value="1"/>
</dbReference>
<accession>A0A7S1VXF9</accession>
<feature type="compositionally biased region" description="Polar residues" evidence="2">
    <location>
        <begin position="70"/>
        <end position="82"/>
    </location>
</feature>
<evidence type="ECO:0000259" key="3">
    <source>
        <dbReference type="PROSITE" id="PS50217"/>
    </source>
</evidence>
<feature type="compositionally biased region" description="Low complexity" evidence="2">
    <location>
        <begin position="10"/>
        <end position="25"/>
    </location>
</feature>
<feature type="domain" description="BZIP" evidence="3">
    <location>
        <begin position="145"/>
        <end position="208"/>
    </location>
</feature>
<dbReference type="InterPro" id="IPR046347">
    <property type="entry name" value="bZIP_sf"/>
</dbReference>
<proteinExistence type="predicted"/>
<dbReference type="PROSITE" id="PS50217">
    <property type="entry name" value="BZIP"/>
    <property type="match status" value="1"/>
</dbReference>
<dbReference type="EMBL" id="HBGN01000572">
    <property type="protein sequence ID" value="CAD9313951.1"/>
    <property type="molecule type" value="Transcribed_RNA"/>
</dbReference>
<evidence type="ECO:0000313" key="4">
    <source>
        <dbReference type="EMBL" id="CAD9313951.1"/>
    </source>
</evidence>
<dbReference type="GO" id="GO:0003700">
    <property type="term" value="F:DNA-binding transcription factor activity"/>
    <property type="evidence" value="ECO:0007669"/>
    <property type="project" value="InterPro"/>
</dbReference>
<organism evidence="4">
    <name type="scientific">Ditylum brightwellii</name>
    <dbReference type="NCBI Taxonomy" id="49249"/>
    <lineage>
        <taxon>Eukaryota</taxon>
        <taxon>Sar</taxon>
        <taxon>Stramenopiles</taxon>
        <taxon>Ochrophyta</taxon>
        <taxon>Bacillariophyta</taxon>
        <taxon>Mediophyceae</taxon>
        <taxon>Lithodesmiophycidae</taxon>
        <taxon>Lithodesmiales</taxon>
        <taxon>Lithodesmiaceae</taxon>
        <taxon>Ditylum</taxon>
    </lineage>
</organism>
<feature type="region of interest" description="Disordered" evidence="2">
    <location>
        <begin position="376"/>
        <end position="430"/>
    </location>
</feature>
<sequence>MKRTTKLVHSDSLSSKLYRSSTSSSTEDEDSNEGVGNEARGRKTDAFNRARQGLNAVTPASDSESKVSQEIEGSQLSSTKPSNLHEASFSTTTKQSSGEKEEEYNVSDPLGLLSRSELIAAAAALSAAETPEAKRRRNCQIMTQEQRRQERLAANRRSANAARLRREILVDELQKSVVELVKDNAELRKNRDIMRNEITQLQDANETIRRNMKQCQQRKRQCHRQNTQGSAVINTSPATQSVALNATTESASTTAPVDLQTAAIDSETSTAMSTDDSINRAVRTNSQQQEMMMHLPPPYVNQQLHQLQQQLYQQQQIFLQHHFIPMSATPLTSPPPSNSYTLPSHNAGLSFPFSNANSLSTTNYVGNDARSPSAFGTTSALAFNGGQESQNTKEQKPQQNYQEQEQQYQQKRLAKQLQQNYQHQDQDGQK</sequence>
<dbReference type="PROSITE" id="PS00036">
    <property type="entry name" value="BZIP_BASIC"/>
    <property type="match status" value="1"/>
</dbReference>
<feature type="region of interest" description="Disordered" evidence="2">
    <location>
        <begin position="1"/>
        <end position="107"/>
    </location>
</feature>
<gene>
    <name evidence="4" type="ORF">DBRI1063_LOCUS357</name>
</gene>
<name>A0A7S1VXF9_9STRA</name>